<organism evidence="1 2">
    <name type="scientific">Diversispora eburnea</name>
    <dbReference type="NCBI Taxonomy" id="1213867"/>
    <lineage>
        <taxon>Eukaryota</taxon>
        <taxon>Fungi</taxon>
        <taxon>Fungi incertae sedis</taxon>
        <taxon>Mucoromycota</taxon>
        <taxon>Glomeromycotina</taxon>
        <taxon>Glomeromycetes</taxon>
        <taxon>Diversisporales</taxon>
        <taxon>Diversisporaceae</taxon>
        <taxon>Diversispora</taxon>
    </lineage>
</organism>
<dbReference type="OrthoDB" id="2386314at2759"/>
<name>A0A9N9DDP0_9GLOM</name>
<evidence type="ECO:0000313" key="1">
    <source>
        <dbReference type="EMBL" id="CAG8631782.1"/>
    </source>
</evidence>
<feature type="non-terminal residue" evidence="1">
    <location>
        <position position="246"/>
    </location>
</feature>
<gene>
    <name evidence="1" type="ORF">DEBURN_LOCUS10809</name>
</gene>
<feature type="non-terminal residue" evidence="1">
    <location>
        <position position="1"/>
    </location>
</feature>
<proteinExistence type="predicted"/>
<accession>A0A9N9DDP0</accession>
<reference evidence="1" key="1">
    <citation type="submission" date="2021-06" db="EMBL/GenBank/DDBJ databases">
        <authorList>
            <person name="Kallberg Y."/>
            <person name="Tangrot J."/>
            <person name="Rosling A."/>
        </authorList>
    </citation>
    <scope>NUCLEOTIDE SEQUENCE</scope>
    <source>
        <strain evidence="1">AZ414A</strain>
    </source>
</reference>
<keyword evidence="2" id="KW-1185">Reference proteome</keyword>
<dbReference type="Proteomes" id="UP000789706">
    <property type="component" value="Unassembled WGS sequence"/>
</dbReference>
<protein>
    <submittedName>
        <fullName evidence="1">6563_t:CDS:1</fullName>
    </submittedName>
</protein>
<dbReference type="AlphaFoldDB" id="A0A9N9DDP0"/>
<dbReference type="EMBL" id="CAJVPK010003865">
    <property type="protein sequence ID" value="CAG8631782.1"/>
    <property type="molecule type" value="Genomic_DNA"/>
</dbReference>
<sequence length="246" mass="28998">ADHVMPKKKSRKHNRTINKVVLTNYKKAKALNKIYRFIKKERAKSLKYILSHEYFKKEIQKLSSLNFGIDKIIATNSNREDLLAAIRKSSLDHQCIARAEKRKDTLKHIQKSVEQRWENLRLNPKKMINSVLDRPRKSIVMDHLISENISGDITITTDKDEIKNKVRNHFYNWTSKRNTDILLMNKWAEFYNPLPDVDVNWYNSLLLNVEIDELIETITSLPNKKAPGQSNLQYEWFKHLPMAGLE</sequence>
<evidence type="ECO:0000313" key="2">
    <source>
        <dbReference type="Proteomes" id="UP000789706"/>
    </source>
</evidence>
<comment type="caution">
    <text evidence="1">The sequence shown here is derived from an EMBL/GenBank/DDBJ whole genome shotgun (WGS) entry which is preliminary data.</text>
</comment>